<evidence type="ECO:0000313" key="3">
    <source>
        <dbReference type="Proteomes" id="UP000317638"/>
    </source>
</evidence>
<dbReference type="Pfam" id="PF11259">
    <property type="entry name" value="DUF3060"/>
    <property type="match status" value="1"/>
</dbReference>
<feature type="region of interest" description="Disordered" evidence="1">
    <location>
        <begin position="49"/>
        <end position="80"/>
    </location>
</feature>
<sequence length="207" mass="20605">MSRLCRSLVGGASAAGLLLLGACTRGVPVDDFSNGGPPVAVTPAVTVDPSATDAAGTPPPTSGQSREGSPTSDAVSDDPPVAVVNIGDDEEYRVSSDEPVTVHCAGRGVVVVASPAPVTVTGVCGDVEVDAVGGTVTVETADQLQIDGHENQVTVDAVGSVDVQGDSNQVQVGQLASELELSGARNTVTFDSGSPEVKDEGIGNLVN</sequence>
<dbReference type="RefSeq" id="WP_143939241.1">
    <property type="nucleotide sequence ID" value="NZ_VKKG01000006.1"/>
</dbReference>
<dbReference type="Proteomes" id="UP000317638">
    <property type="component" value="Unassembled WGS sequence"/>
</dbReference>
<dbReference type="EMBL" id="VKKG01000006">
    <property type="protein sequence ID" value="TRY17098.1"/>
    <property type="molecule type" value="Genomic_DNA"/>
</dbReference>
<feature type="compositionally biased region" description="Polar residues" evidence="1">
    <location>
        <begin position="62"/>
        <end position="71"/>
    </location>
</feature>
<accession>A0A553JXB5</accession>
<protein>
    <submittedName>
        <fullName evidence="2">DUF3060 domain-containing protein</fullName>
    </submittedName>
</protein>
<feature type="region of interest" description="Disordered" evidence="1">
    <location>
        <begin position="187"/>
        <end position="207"/>
    </location>
</feature>
<keyword evidence="3" id="KW-1185">Reference proteome</keyword>
<comment type="caution">
    <text evidence="2">The sequence shown here is derived from an EMBL/GenBank/DDBJ whole genome shotgun (WGS) entry which is preliminary data.</text>
</comment>
<dbReference type="InterPro" id="IPR021417">
    <property type="entry name" value="DUF3060"/>
</dbReference>
<dbReference type="AlphaFoldDB" id="A0A553JXB5"/>
<evidence type="ECO:0000313" key="2">
    <source>
        <dbReference type="EMBL" id="TRY17098.1"/>
    </source>
</evidence>
<name>A0A553JXB5_9ACTN</name>
<gene>
    <name evidence="2" type="ORF">FOJ82_14730</name>
</gene>
<evidence type="ECO:0000256" key="1">
    <source>
        <dbReference type="SAM" id="MobiDB-lite"/>
    </source>
</evidence>
<reference evidence="2 3" key="1">
    <citation type="submission" date="2019-07" db="EMBL/GenBank/DDBJ databases">
        <authorList>
            <person name="Zhou L.-Y."/>
        </authorList>
    </citation>
    <scope>NUCLEOTIDE SEQUENCE [LARGE SCALE GENOMIC DNA]</scope>
    <source>
        <strain evidence="2 3">YIM 101269</strain>
    </source>
</reference>
<dbReference type="PROSITE" id="PS51257">
    <property type="entry name" value="PROKAR_LIPOPROTEIN"/>
    <property type="match status" value="1"/>
</dbReference>
<proteinExistence type="predicted"/>
<organism evidence="2 3">
    <name type="scientific">Tessaracoccus rhinocerotis</name>
    <dbReference type="NCBI Taxonomy" id="1689449"/>
    <lineage>
        <taxon>Bacteria</taxon>
        <taxon>Bacillati</taxon>
        <taxon>Actinomycetota</taxon>
        <taxon>Actinomycetes</taxon>
        <taxon>Propionibacteriales</taxon>
        <taxon>Propionibacteriaceae</taxon>
        <taxon>Tessaracoccus</taxon>
    </lineage>
</organism>